<keyword evidence="1" id="KW-0812">Transmembrane</keyword>
<dbReference type="GeneID" id="54988067"/>
<dbReference type="KEGG" id="vg:54988067"/>
<organism evidence="2 3">
    <name type="scientific">Erwinia phage vB_EamP-S2</name>
    <dbReference type="NCBI Taxonomy" id="2070198"/>
    <lineage>
        <taxon>Viruses</taxon>
        <taxon>Duplodnaviria</taxon>
        <taxon>Heunggongvirae</taxon>
        <taxon>Uroviricota</taxon>
        <taxon>Caudoviricetes</taxon>
        <taxon>Autographivirales</taxon>
        <taxon>Autosignataviridae</taxon>
        <taxon>Molineuxvirinae</taxon>
        <taxon>Eracentumvirus</taxon>
        <taxon>Eracentumvirus S2</taxon>
    </lineage>
</organism>
<proteinExistence type="predicted"/>
<keyword evidence="3" id="KW-1185">Reference proteome</keyword>
<accession>A0A2K9V520</accession>
<dbReference type="Proteomes" id="UP000241070">
    <property type="component" value="Segment"/>
</dbReference>
<sequence>MSRELAVEVLKTSPGWGVAGMHVFGVSLPDLVSLATLTYVIILIAYKLWSWSKEWRKGRHGNEQERGN</sequence>
<name>A0A2K9V520_9CAUD</name>
<feature type="transmembrane region" description="Helical" evidence="1">
    <location>
        <begin position="31"/>
        <end position="49"/>
    </location>
</feature>
<keyword evidence="1" id="KW-0472">Membrane</keyword>
<evidence type="ECO:0000256" key="1">
    <source>
        <dbReference type="SAM" id="Phobius"/>
    </source>
</evidence>
<evidence type="ECO:0000313" key="2">
    <source>
        <dbReference type="EMBL" id="AUV57239.1"/>
    </source>
</evidence>
<evidence type="ECO:0000313" key="3">
    <source>
        <dbReference type="Proteomes" id="UP000241070"/>
    </source>
</evidence>
<reference evidence="2 3" key="1">
    <citation type="submission" date="2017-12" db="EMBL/GenBank/DDBJ databases">
        <title>Complete Genome Sequences of Erwinia amylovora Phages vB_EamP-S2 and vB_EamM-Bue1.</title>
        <authorList>
            <person name="Knecht L.E."/>
            <person name="Born Y."/>
            <person name="Pothier J.F."/>
            <person name="Loessner M.J."/>
            <person name="Fieseler L."/>
        </authorList>
    </citation>
    <scope>NUCLEOTIDE SEQUENCE [LARGE SCALE GENOMIC DNA]</scope>
</reference>
<dbReference type="EMBL" id="MG736918">
    <property type="protein sequence ID" value="AUV57239.1"/>
    <property type="molecule type" value="Genomic_DNA"/>
</dbReference>
<protein>
    <submittedName>
        <fullName evidence="2">Hypotheticla protein</fullName>
    </submittedName>
</protein>
<keyword evidence="1" id="KW-1133">Transmembrane helix</keyword>
<dbReference type="RefSeq" id="YP_009797650.1">
    <property type="nucleotide sequence ID" value="NC_047917.1"/>
</dbReference>